<feature type="compositionally biased region" description="Polar residues" evidence="1">
    <location>
        <begin position="224"/>
        <end position="238"/>
    </location>
</feature>
<evidence type="ECO:0000256" key="1">
    <source>
        <dbReference type="SAM" id="MobiDB-lite"/>
    </source>
</evidence>
<dbReference type="Proteomes" id="UP000738349">
    <property type="component" value="Unassembled WGS sequence"/>
</dbReference>
<dbReference type="AlphaFoldDB" id="A0A9P9J4A8"/>
<feature type="region of interest" description="Disordered" evidence="1">
    <location>
        <begin position="185"/>
        <end position="252"/>
    </location>
</feature>
<proteinExistence type="predicted"/>
<gene>
    <name evidence="2" type="ORF">EDB81DRAFT_759829</name>
</gene>
<feature type="compositionally biased region" description="Low complexity" evidence="1">
    <location>
        <begin position="195"/>
        <end position="208"/>
    </location>
</feature>
<organism evidence="2 3">
    <name type="scientific">Dactylonectria macrodidyma</name>
    <dbReference type="NCBI Taxonomy" id="307937"/>
    <lineage>
        <taxon>Eukaryota</taxon>
        <taxon>Fungi</taxon>
        <taxon>Dikarya</taxon>
        <taxon>Ascomycota</taxon>
        <taxon>Pezizomycotina</taxon>
        <taxon>Sordariomycetes</taxon>
        <taxon>Hypocreomycetidae</taxon>
        <taxon>Hypocreales</taxon>
        <taxon>Nectriaceae</taxon>
        <taxon>Dactylonectria</taxon>
    </lineage>
</organism>
<evidence type="ECO:0000313" key="2">
    <source>
        <dbReference type="EMBL" id="KAH7146596.1"/>
    </source>
</evidence>
<name>A0A9P9J4A8_9HYPO</name>
<feature type="compositionally biased region" description="Polar residues" evidence="1">
    <location>
        <begin position="185"/>
        <end position="194"/>
    </location>
</feature>
<comment type="caution">
    <text evidence="2">The sequence shown here is derived from an EMBL/GenBank/DDBJ whole genome shotgun (WGS) entry which is preliminary data.</text>
</comment>
<feature type="region of interest" description="Disordered" evidence="1">
    <location>
        <begin position="28"/>
        <end position="59"/>
    </location>
</feature>
<dbReference type="EMBL" id="JAGMUV010000008">
    <property type="protein sequence ID" value="KAH7146596.1"/>
    <property type="molecule type" value="Genomic_DNA"/>
</dbReference>
<keyword evidence="3" id="KW-1185">Reference proteome</keyword>
<evidence type="ECO:0000313" key="3">
    <source>
        <dbReference type="Proteomes" id="UP000738349"/>
    </source>
</evidence>
<accession>A0A9P9J4A8</accession>
<reference evidence="2" key="1">
    <citation type="journal article" date="2021" name="Nat. Commun.">
        <title>Genetic determinants of endophytism in the Arabidopsis root mycobiome.</title>
        <authorList>
            <person name="Mesny F."/>
            <person name="Miyauchi S."/>
            <person name="Thiergart T."/>
            <person name="Pickel B."/>
            <person name="Atanasova L."/>
            <person name="Karlsson M."/>
            <person name="Huettel B."/>
            <person name="Barry K.W."/>
            <person name="Haridas S."/>
            <person name="Chen C."/>
            <person name="Bauer D."/>
            <person name="Andreopoulos W."/>
            <person name="Pangilinan J."/>
            <person name="LaButti K."/>
            <person name="Riley R."/>
            <person name="Lipzen A."/>
            <person name="Clum A."/>
            <person name="Drula E."/>
            <person name="Henrissat B."/>
            <person name="Kohler A."/>
            <person name="Grigoriev I.V."/>
            <person name="Martin F.M."/>
            <person name="Hacquard S."/>
        </authorList>
    </citation>
    <scope>NUCLEOTIDE SEQUENCE</scope>
    <source>
        <strain evidence="2">MPI-CAGE-AT-0147</strain>
    </source>
</reference>
<protein>
    <submittedName>
        <fullName evidence="2">Uncharacterized protein</fullName>
    </submittedName>
</protein>
<sequence length="252" mass="27254">MECGGCAALGTEWEGSADYRELSWVIEGPRGPSRAVGSTPECSEKPRKSRKKLEGRRGQTRGGALLRLCQAQYTPASDAVAGTRTWDAHWQLSGWQAAGIAQRAFPWGGGRTPARAMDAMVAWLLHSGEVPPEVVGTEPDLKAPSLALPPSFLRDPHLSASQNAGAIYLARGFPQAQDLTDLGTISNHQLSPTSQAKQQPKATKQADQVMKKNRYWRPTPNLAEASSTITTKPSSHQVISHHRPSLPVVITH</sequence>